<evidence type="ECO:0000256" key="3">
    <source>
        <dbReference type="SAM" id="MobiDB-lite"/>
    </source>
</evidence>
<sequence>MVRAASRGTGTGRIVKRILLTSCILTGLGLGGCAVGPDFKKPAAPAASRYGQAGQPDRTQAVTGKAEQAAAGLQGGAQALHPGQDIPAQWWMLFHSPALDQLVRKAIDNNPSLEAARDALAAAQENRLAQQSALYPSISGSFNPTRNKTSRTYSPVPNSNQWLYTVHTAQLNISYVPDLWGGVRRGVEAAKALRDAQRDQLRAVYLTLTSSVVQAAIDYATLKTQLETTQSLVALQRNLLESARKQEKAGEFSQNDVALQRTALAQNEATLAPLQKQLEQQKHLIASLVGDSPDAPQPEFSLNDLTLPADLPVSLPARLVEQRPDIRTAQANWHAACAQVGVAVANRLPNIQLGATPGFAAASIAQMAAPGYGQWEVMAMVTQPLFDGGLLRHQEHAARAAYDQAAADYRTTLITALQDVADSLTAIRTDATALADNAEAATAAGDSLRIALAQYRYGAISQVVMLTTQQAHLQTELALAQARADRLSDTVALFQSLGGGWWNSTESDAPHHPSWHPDKGLSVLLP</sequence>
<comment type="caution">
    <text evidence="4">The sequence shown here is derived from an EMBL/GenBank/DDBJ whole genome shotgun (WGS) entry which is preliminary data.</text>
</comment>
<evidence type="ECO:0000256" key="1">
    <source>
        <dbReference type="ARBA" id="ARBA00007613"/>
    </source>
</evidence>
<dbReference type="GO" id="GO:0005886">
    <property type="term" value="C:plasma membrane"/>
    <property type="evidence" value="ECO:0007669"/>
    <property type="project" value="UniProtKB-SubCell"/>
</dbReference>
<comment type="similarity">
    <text evidence="1 2">Belongs to the outer membrane factor (OMF) (TC 1.B.17) family.</text>
</comment>
<reference evidence="4 5" key="1">
    <citation type="submission" date="2014-06" db="EMBL/GenBank/DDBJ databases">
        <title>Functional and comparative genomic analyses of the Drosophila gut microbiota identify candidate symbiosis factors.</title>
        <authorList>
            <person name="Newell P.D."/>
            <person name="Chaston J.M."/>
            <person name="Douglas A.E."/>
        </authorList>
    </citation>
    <scope>NUCLEOTIDE SEQUENCE [LARGE SCALE GENOMIC DNA]</scope>
    <source>
        <strain evidence="4 5">DmCS_006</strain>
    </source>
</reference>
<dbReference type="NCBIfam" id="TIGR01845">
    <property type="entry name" value="outer_NodT"/>
    <property type="match status" value="1"/>
</dbReference>
<dbReference type="PANTHER" id="PTHR30203:SF33">
    <property type="entry name" value="BLR4455 PROTEIN"/>
    <property type="match status" value="1"/>
</dbReference>
<dbReference type="Pfam" id="PF02321">
    <property type="entry name" value="OEP"/>
    <property type="match status" value="2"/>
</dbReference>
<dbReference type="Gene3D" id="2.20.200.10">
    <property type="entry name" value="Outer membrane efflux proteins (OEP)"/>
    <property type="match status" value="1"/>
</dbReference>
<keyword evidence="2" id="KW-0472">Membrane</keyword>
<proteinExistence type="inferred from homology"/>
<gene>
    <name evidence="4" type="ORF">AtDm6_3696</name>
</gene>
<dbReference type="PROSITE" id="PS51257">
    <property type="entry name" value="PROKAR_LIPOPROTEIN"/>
    <property type="match status" value="1"/>
</dbReference>
<name>A0A094YJ90_9PROT</name>
<comment type="subcellular location">
    <subcellularLocation>
        <location evidence="2">Cell membrane</location>
        <topology evidence="2">Lipid-anchor</topology>
    </subcellularLocation>
</comment>
<feature type="compositionally biased region" description="Basic and acidic residues" evidence="3">
    <location>
        <begin position="508"/>
        <end position="519"/>
    </location>
</feature>
<evidence type="ECO:0008006" key="6">
    <source>
        <dbReference type="Google" id="ProtNLM"/>
    </source>
</evidence>
<evidence type="ECO:0000313" key="4">
    <source>
        <dbReference type="EMBL" id="KGB20689.1"/>
    </source>
</evidence>
<keyword evidence="2" id="KW-1134">Transmembrane beta strand</keyword>
<feature type="region of interest" description="Disordered" evidence="3">
    <location>
        <begin position="505"/>
        <end position="526"/>
    </location>
</feature>
<dbReference type="InterPro" id="IPR010131">
    <property type="entry name" value="MdtP/NodT-like"/>
</dbReference>
<keyword evidence="2" id="KW-0564">Palmitate</keyword>
<protein>
    <recommendedName>
        <fullName evidence="6">Histidine kinase</fullName>
    </recommendedName>
</protein>
<dbReference type="SUPFAM" id="SSF56954">
    <property type="entry name" value="Outer membrane efflux proteins (OEP)"/>
    <property type="match status" value="1"/>
</dbReference>
<dbReference type="PATRIC" id="fig|104102.7.peg.3642"/>
<evidence type="ECO:0000256" key="2">
    <source>
        <dbReference type="RuleBase" id="RU362097"/>
    </source>
</evidence>
<dbReference type="GO" id="GO:0015562">
    <property type="term" value="F:efflux transmembrane transporter activity"/>
    <property type="evidence" value="ECO:0007669"/>
    <property type="project" value="InterPro"/>
</dbReference>
<dbReference type="AlphaFoldDB" id="A0A094YJ90"/>
<dbReference type="STRING" id="104102.AtDm6_3696"/>
<organism evidence="4 5">
    <name type="scientific">Acetobacter tropicalis</name>
    <dbReference type="NCBI Taxonomy" id="104102"/>
    <lineage>
        <taxon>Bacteria</taxon>
        <taxon>Pseudomonadati</taxon>
        <taxon>Pseudomonadota</taxon>
        <taxon>Alphaproteobacteria</taxon>
        <taxon>Acetobacterales</taxon>
        <taxon>Acetobacteraceae</taxon>
        <taxon>Acetobacter</taxon>
    </lineage>
</organism>
<dbReference type="Proteomes" id="UP000029448">
    <property type="component" value="Unassembled WGS sequence"/>
</dbReference>
<keyword evidence="2" id="KW-0449">Lipoprotein</keyword>
<dbReference type="EMBL" id="JOKM01000123">
    <property type="protein sequence ID" value="KGB20689.1"/>
    <property type="molecule type" value="Genomic_DNA"/>
</dbReference>
<keyword evidence="5" id="KW-1185">Reference proteome</keyword>
<evidence type="ECO:0000313" key="5">
    <source>
        <dbReference type="Proteomes" id="UP000029448"/>
    </source>
</evidence>
<dbReference type="InterPro" id="IPR003423">
    <property type="entry name" value="OMP_efflux"/>
</dbReference>
<dbReference type="PANTHER" id="PTHR30203">
    <property type="entry name" value="OUTER MEMBRANE CATION EFFLUX PROTEIN"/>
    <property type="match status" value="1"/>
</dbReference>
<keyword evidence="2" id="KW-0812">Transmembrane</keyword>
<dbReference type="Gene3D" id="1.20.1600.10">
    <property type="entry name" value="Outer membrane efflux proteins (OEP)"/>
    <property type="match status" value="1"/>
</dbReference>
<accession>A0A094YJ90</accession>